<protein>
    <submittedName>
        <fullName evidence="1">Uncharacterized protein</fullName>
    </submittedName>
</protein>
<evidence type="ECO:0000313" key="2">
    <source>
        <dbReference type="Proteomes" id="UP001054902"/>
    </source>
</evidence>
<sequence>MNHTAKRIFDPGVCAKGHQEVLLIKSSPIMIQQSSSSENTSMTPTSLLTMPSSLKQSLKPLRSSSSLIPILEEGRLPSSFDFMHHVPSPILSHSSSHRNCKEMMSGTQKKKVKPSFHQSIDPFLEMTIELKKRKHSEQLPEPLALPTKRLKRCDAVIGIFQLGCHDPNTTLEPTHTPQEPRAVMIPEEPQTFNSKEIKGQVPNNRFPSFPNLPEIDGVFRSRFGVPNPLEPPETVPEFIQFPIHREDDEVSELHIDDMDHIIQEESESVSTSSLDDDIEENIRKVLDIIPSTFLHKIPTVAASS</sequence>
<reference evidence="1 2" key="1">
    <citation type="journal article" date="2021" name="Sci. Rep.">
        <title>The genome of the diatom Chaetoceros tenuissimus carries an ancient integrated fragment of an extant virus.</title>
        <authorList>
            <person name="Hongo Y."/>
            <person name="Kimura K."/>
            <person name="Takaki Y."/>
            <person name="Yoshida Y."/>
            <person name="Baba S."/>
            <person name="Kobayashi G."/>
            <person name="Nagasaki K."/>
            <person name="Hano T."/>
            <person name="Tomaru Y."/>
        </authorList>
    </citation>
    <scope>NUCLEOTIDE SEQUENCE [LARGE SCALE GENOMIC DNA]</scope>
    <source>
        <strain evidence="1 2">NIES-3715</strain>
    </source>
</reference>
<organism evidence="1 2">
    <name type="scientific">Chaetoceros tenuissimus</name>
    <dbReference type="NCBI Taxonomy" id="426638"/>
    <lineage>
        <taxon>Eukaryota</taxon>
        <taxon>Sar</taxon>
        <taxon>Stramenopiles</taxon>
        <taxon>Ochrophyta</taxon>
        <taxon>Bacillariophyta</taxon>
        <taxon>Coscinodiscophyceae</taxon>
        <taxon>Chaetocerotophycidae</taxon>
        <taxon>Chaetocerotales</taxon>
        <taxon>Chaetocerotaceae</taxon>
        <taxon>Chaetoceros</taxon>
    </lineage>
</organism>
<evidence type="ECO:0000313" key="1">
    <source>
        <dbReference type="EMBL" id="GFH54776.1"/>
    </source>
</evidence>
<accession>A0AAD3CZ26</accession>
<gene>
    <name evidence="1" type="ORF">CTEN210_11252</name>
</gene>
<dbReference type="AlphaFoldDB" id="A0AAD3CZ26"/>
<dbReference type="Proteomes" id="UP001054902">
    <property type="component" value="Unassembled WGS sequence"/>
</dbReference>
<comment type="caution">
    <text evidence="1">The sequence shown here is derived from an EMBL/GenBank/DDBJ whole genome shotgun (WGS) entry which is preliminary data.</text>
</comment>
<name>A0AAD3CZ26_9STRA</name>
<proteinExistence type="predicted"/>
<keyword evidence="2" id="KW-1185">Reference proteome</keyword>
<dbReference type="EMBL" id="BLLK01000047">
    <property type="protein sequence ID" value="GFH54776.1"/>
    <property type="molecule type" value="Genomic_DNA"/>
</dbReference>